<gene>
    <name evidence="3" type="ORF">Q2T42_28960</name>
</gene>
<protein>
    <submittedName>
        <fullName evidence="3">SH3 domain-containing protein</fullName>
    </submittedName>
</protein>
<evidence type="ECO:0000313" key="3">
    <source>
        <dbReference type="EMBL" id="WNZ45824.1"/>
    </source>
</evidence>
<feature type="compositionally biased region" description="Low complexity" evidence="1">
    <location>
        <begin position="57"/>
        <end position="75"/>
    </location>
</feature>
<evidence type="ECO:0000259" key="2">
    <source>
        <dbReference type="SMART" id="SM00287"/>
    </source>
</evidence>
<reference evidence="3" key="1">
    <citation type="journal article" date="2023" name="Plants (Basel)">
        <title>Genomic Analysis of Leptolyngbya boryana CZ1 Reveals Efficient Carbon Fixation Modules.</title>
        <authorList>
            <person name="Bai X."/>
            <person name="Wang H."/>
            <person name="Cheng W."/>
            <person name="Wang J."/>
            <person name="Ma M."/>
            <person name="Hu H."/>
            <person name="Song Z."/>
            <person name="Ma H."/>
            <person name="Fan Y."/>
            <person name="Du C."/>
            <person name="Xu J."/>
        </authorList>
    </citation>
    <scope>NUCLEOTIDE SEQUENCE</scope>
    <source>
        <strain evidence="3">CZ1</strain>
    </source>
</reference>
<accession>A0AA96WX44</accession>
<dbReference type="Pfam" id="PF08239">
    <property type="entry name" value="SH3_3"/>
    <property type="match status" value="1"/>
</dbReference>
<dbReference type="InterPro" id="IPR003646">
    <property type="entry name" value="SH3-like_bac-type"/>
</dbReference>
<evidence type="ECO:0000256" key="1">
    <source>
        <dbReference type="SAM" id="MobiDB-lite"/>
    </source>
</evidence>
<sequence>MRWSTVLKFFLGVLLAIAILAAGGLVAARVMIARLSVPPSKPMFPNDTPTTKPPAAKPAATAKPTAAKPETSATPLPTGAFPAKVTQSIGLVIRDAPSLDAVSIGGVDFNQQVTVIEASADGSWQKIRLANNTEGWVRAGNVEKVSN</sequence>
<reference evidence="3" key="2">
    <citation type="submission" date="2023-07" db="EMBL/GenBank/DDBJ databases">
        <authorList>
            <person name="Bai X.-H."/>
            <person name="Wang H.-H."/>
            <person name="Wang J."/>
            <person name="Ma M.-Y."/>
            <person name="Hu H.-H."/>
            <person name="Song Z.-L."/>
            <person name="Ma H.-G."/>
            <person name="Fan Y."/>
            <person name="Du C.-Y."/>
            <person name="Xu J.-C."/>
        </authorList>
    </citation>
    <scope>NUCLEOTIDE SEQUENCE</scope>
    <source>
        <strain evidence="3">CZ1</strain>
    </source>
</reference>
<feature type="region of interest" description="Disordered" evidence="1">
    <location>
        <begin position="41"/>
        <end position="79"/>
    </location>
</feature>
<dbReference type="RefSeq" id="WP_316427276.1">
    <property type="nucleotide sequence ID" value="NZ_CP130144.1"/>
</dbReference>
<dbReference type="Gene3D" id="2.30.30.40">
    <property type="entry name" value="SH3 Domains"/>
    <property type="match status" value="1"/>
</dbReference>
<dbReference type="AlphaFoldDB" id="A0AA96WX44"/>
<dbReference type="SMART" id="SM00287">
    <property type="entry name" value="SH3b"/>
    <property type="match status" value="1"/>
</dbReference>
<dbReference type="EMBL" id="CP130144">
    <property type="protein sequence ID" value="WNZ45824.1"/>
    <property type="molecule type" value="Genomic_DNA"/>
</dbReference>
<organism evidence="3">
    <name type="scientific">Leptolyngbya boryana CZ1</name>
    <dbReference type="NCBI Taxonomy" id="3060204"/>
    <lineage>
        <taxon>Bacteria</taxon>
        <taxon>Bacillati</taxon>
        <taxon>Cyanobacteriota</taxon>
        <taxon>Cyanophyceae</taxon>
        <taxon>Leptolyngbyales</taxon>
        <taxon>Leptolyngbyaceae</taxon>
        <taxon>Leptolyngbya group</taxon>
        <taxon>Leptolyngbya</taxon>
    </lineage>
</organism>
<proteinExistence type="predicted"/>
<feature type="domain" description="SH3b" evidence="2">
    <location>
        <begin position="80"/>
        <end position="146"/>
    </location>
</feature>
<name>A0AA96WX44_LEPBY</name>